<dbReference type="Gene3D" id="1.10.3700.10">
    <property type="entry name" value="AGR C 984p-like"/>
    <property type="match status" value="1"/>
</dbReference>
<dbReference type="AlphaFoldDB" id="A0A2N3M1E1"/>
<dbReference type="OrthoDB" id="7824597at2"/>
<protein>
    <recommendedName>
        <fullName evidence="4">DUF1217 domain-containing protein</fullName>
    </recommendedName>
</protein>
<evidence type="ECO:0008006" key="4">
    <source>
        <dbReference type="Google" id="ProtNLM"/>
    </source>
</evidence>
<dbReference type="Proteomes" id="UP000233491">
    <property type="component" value="Unassembled WGS sequence"/>
</dbReference>
<feature type="region of interest" description="Disordered" evidence="1">
    <location>
        <begin position="1"/>
        <end position="35"/>
    </location>
</feature>
<dbReference type="InterPro" id="IPR023157">
    <property type="entry name" value="AGR-C-984p-like_sf"/>
</dbReference>
<dbReference type="EMBL" id="PJNW01000002">
    <property type="protein sequence ID" value="PKR90701.1"/>
    <property type="molecule type" value="Genomic_DNA"/>
</dbReference>
<proteinExistence type="predicted"/>
<accession>A0A2N3M1E1</accession>
<feature type="region of interest" description="Disordered" evidence="1">
    <location>
        <begin position="50"/>
        <end position="71"/>
    </location>
</feature>
<keyword evidence="3" id="KW-1185">Reference proteome</keyword>
<name>A0A2N3M1E1_9HYPH</name>
<gene>
    <name evidence="2" type="ORF">CXZ10_04910</name>
</gene>
<comment type="caution">
    <text evidence="2">The sequence shown here is derived from an EMBL/GenBank/DDBJ whole genome shotgun (WGS) entry which is preliminary data.</text>
</comment>
<dbReference type="InterPro" id="IPR010626">
    <property type="entry name" value="DUF1217"/>
</dbReference>
<evidence type="ECO:0000256" key="1">
    <source>
        <dbReference type="SAM" id="MobiDB-lite"/>
    </source>
</evidence>
<evidence type="ECO:0000313" key="3">
    <source>
        <dbReference type="Proteomes" id="UP000233491"/>
    </source>
</evidence>
<reference evidence="2 3" key="1">
    <citation type="submission" date="2017-12" db="EMBL/GenBank/DDBJ databases">
        <title>Anaerobic carbon monoxide metabolism by Pleomorphomonas carboxyditropha sp. nov., a new mesophilic hydrogenogenic carboxidotroph.</title>
        <authorList>
            <person name="Esquivel-Elizondo S."/>
            <person name="Krajmalnik-Brown R."/>
        </authorList>
    </citation>
    <scope>NUCLEOTIDE SEQUENCE [LARGE SCALE GENOMIC DNA]</scope>
    <source>
        <strain evidence="2 3">R5-392</strain>
    </source>
</reference>
<organism evidence="2 3">
    <name type="scientific">Pleomorphomonas diazotrophica</name>
    <dbReference type="NCBI Taxonomy" id="1166257"/>
    <lineage>
        <taxon>Bacteria</taxon>
        <taxon>Pseudomonadati</taxon>
        <taxon>Pseudomonadota</taxon>
        <taxon>Alphaproteobacteria</taxon>
        <taxon>Hyphomicrobiales</taxon>
        <taxon>Pleomorphomonadaceae</taxon>
        <taxon>Pleomorphomonas</taxon>
    </lineage>
</organism>
<dbReference type="Pfam" id="PF06748">
    <property type="entry name" value="DUF1217"/>
    <property type="match status" value="2"/>
</dbReference>
<evidence type="ECO:0000313" key="2">
    <source>
        <dbReference type="EMBL" id="PKR90701.1"/>
    </source>
</evidence>
<dbReference type="SUPFAM" id="SSF158837">
    <property type="entry name" value="AGR C 984p-like"/>
    <property type="match status" value="2"/>
</dbReference>
<sequence>MSAKRRVAAEQGADRDDEADQTTQGSAPSRGCLPSGLGGEACARLGRSLTSHVQGSGGKHQGKTRRKAMLSTPLSYQMITRDMSATVKRTAAQPDVKRASEYYRENIGKVANLEEFFGDHRLYSYAMKAYGLEDMTYAKAFMRKVLESDLSDPKSFANKLVDKRYQEFAKAFSFLKPSAQSPEALSDIENRYAVKAAEQGDSATLIRFGTLAYEEMLPTVKTVDDFLADNTLVAYATTAFGVEPPGTAASAKSFLRRILTSDPADADSFAARQTNPAWRDFAAAFNFSEDGTVRVQTSKQVETTVSSYLRQTIETQAGKENEGVRLALYFERKAPTITSGYSILADPALLKVAQTALGLSSQTGNADIDVQAKYMESKIDIKSLSKPAELKKFLTRFTAMWEAANPSSTATSSVATLITGQSRTVMSADTLKSLQGLKLGGR</sequence>